<dbReference type="Proteomes" id="UP001321477">
    <property type="component" value="Chromosome"/>
</dbReference>
<keyword evidence="3" id="KW-1185">Reference proteome</keyword>
<reference evidence="3" key="1">
    <citation type="journal article" date="2019" name="Int. J. Syst. Evol. Microbiol.">
        <title>The Global Catalogue of Microorganisms (GCM) 10K type strain sequencing project: providing services to taxonomists for standard genome sequencing and annotation.</title>
        <authorList>
            <consortium name="The Broad Institute Genomics Platform"/>
            <consortium name="The Broad Institute Genome Sequencing Center for Infectious Disease"/>
            <person name="Wu L."/>
            <person name="Ma J."/>
        </authorList>
    </citation>
    <scope>NUCLEOTIDE SEQUENCE [LARGE SCALE GENOMIC DNA]</scope>
    <source>
        <strain evidence="3">NBRC 109019</strain>
    </source>
</reference>
<dbReference type="RefSeq" id="WP_234661087.1">
    <property type="nucleotide sequence ID" value="NZ_AP027734.1"/>
</dbReference>
<dbReference type="EMBL" id="AP027734">
    <property type="protein sequence ID" value="BDZ53931.1"/>
    <property type="molecule type" value="Genomic_DNA"/>
</dbReference>
<evidence type="ECO:0000313" key="2">
    <source>
        <dbReference type="EMBL" id="BDZ53931.1"/>
    </source>
</evidence>
<feature type="transmembrane region" description="Helical" evidence="1">
    <location>
        <begin position="168"/>
        <end position="189"/>
    </location>
</feature>
<dbReference type="InterPro" id="IPR014509">
    <property type="entry name" value="YjdF-like"/>
</dbReference>
<proteinExistence type="predicted"/>
<evidence type="ECO:0000313" key="3">
    <source>
        <dbReference type="Proteomes" id="UP001321477"/>
    </source>
</evidence>
<evidence type="ECO:0000256" key="1">
    <source>
        <dbReference type="SAM" id="Phobius"/>
    </source>
</evidence>
<keyword evidence="1" id="KW-0812">Transmembrane</keyword>
<keyword evidence="1" id="KW-0472">Membrane</keyword>
<feature type="transmembrane region" description="Helical" evidence="1">
    <location>
        <begin position="67"/>
        <end position="85"/>
    </location>
</feature>
<feature type="transmembrane region" description="Helical" evidence="1">
    <location>
        <begin position="12"/>
        <end position="37"/>
    </location>
</feature>
<dbReference type="Pfam" id="PF09997">
    <property type="entry name" value="DUF2238"/>
    <property type="match status" value="1"/>
</dbReference>
<protein>
    <recommendedName>
        <fullName evidence="4">DUF2238 domain-containing protein</fullName>
    </recommendedName>
</protein>
<sequence length="203" mass="21695">MSTVWTGLRRRAASPAAIAADLVRLVAVVCIPIAGFGWEPIDALSLTVVTASMLVPRLMNVRAGLDLAYCVVALVAAWSAVLDLYKTVDWWDIPMHFLLNGLVAAVCVLILVRTRVIADPADAPRPVLAAVMVTAGAGLSLAVGWEVFEWAAKTWIDPTMHVGYTDTIGDFVFGFLGSVTAGLAYPAFAMRPHDAEVTRSRSA</sequence>
<gene>
    <name evidence="2" type="ORF">GCM10025870_10040</name>
</gene>
<keyword evidence="1" id="KW-1133">Transmembrane helix</keyword>
<feature type="transmembrane region" description="Helical" evidence="1">
    <location>
        <begin position="97"/>
        <end position="116"/>
    </location>
</feature>
<evidence type="ECO:0008006" key="4">
    <source>
        <dbReference type="Google" id="ProtNLM"/>
    </source>
</evidence>
<accession>A0ABM8GZM1</accession>
<organism evidence="2 3">
    <name type="scientific">Agromyces marinus</name>
    <dbReference type="NCBI Taxonomy" id="1389020"/>
    <lineage>
        <taxon>Bacteria</taxon>
        <taxon>Bacillati</taxon>
        <taxon>Actinomycetota</taxon>
        <taxon>Actinomycetes</taxon>
        <taxon>Micrococcales</taxon>
        <taxon>Microbacteriaceae</taxon>
        <taxon>Agromyces</taxon>
    </lineage>
</organism>
<name>A0ABM8GZM1_9MICO</name>
<feature type="transmembrane region" description="Helical" evidence="1">
    <location>
        <begin position="128"/>
        <end position="148"/>
    </location>
</feature>